<dbReference type="InParanoid" id="E3M5L1"/>
<dbReference type="Proteomes" id="UP000008281">
    <property type="component" value="Unassembled WGS sequence"/>
</dbReference>
<keyword evidence="1" id="KW-0732">Signal</keyword>
<sequence length="221" mass="24082">MKYFLLLSLVFVVNCLPPPEGLKRAKQVGNDGNGDVAGVEPPPNLQLRSRMMAAMNSHHTQPIAATKANIFNQPLILTKNKKVAKPAAKAIITQSITASTEDPLKNVGEVTRPPTTSLSPEDIRKVCFNQELICIKSPFQKFSSVGDEKVNLKVRPVLKTNFVDANGNVVRDVVSVPIRVSDGHINSIPKNSKNATSSSAVVETEKNVNVSFRSSLPLWLF</sequence>
<organism evidence="3">
    <name type="scientific">Caenorhabditis remanei</name>
    <name type="common">Caenorhabditis vulgaris</name>
    <dbReference type="NCBI Taxonomy" id="31234"/>
    <lineage>
        <taxon>Eukaryota</taxon>
        <taxon>Metazoa</taxon>
        <taxon>Ecdysozoa</taxon>
        <taxon>Nematoda</taxon>
        <taxon>Chromadorea</taxon>
        <taxon>Rhabditida</taxon>
        <taxon>Rhabditina</taxon>
        <taxon>Rhabditomorpha</taxon>
        <taxon>Rhabditoidea</taxon>
        <taxon>Rhabditidae</taxon>
        <taxon>Peloderinae</taxon>
        <taxon>Caenorhabditis</taxon>
    </lineage>
</organism>
<dbReference type="eggNOG" id="ENOG502ST6M">
    <property type="taxonomic scope" value="Eukaryota"/>
</dbReference>
<evidence type="ECO:0000313" key="2">
    <source>
        <dbReference type="EMBL" id="EFO92151.1"/>
    </source>
</evidence>
<keyword evidence="3" id="KW-1185">Reference proteome</keyword>
<dbReference type="HOGENOM" id="CLU_1344331_0_0_1"/>
<name>E3M5L1_CAERE</name>
<dbReference type="OrthoDB" id="5842817at2759"/>
<evidence type="ECO:0000313" key="3">
    <source>
        <dbReference type="Proteomes" id="UP000008281"/>
    </source>
</evidence>
<accession>E3M5L1</accession>
<dbReference type="OMA" id="RKYKKPN"/>
<reference evidence="2" key="1">
    <citation type="submission" date="2007-07" db="EMBL/GenBank/DDBJ databases">
        <title>PCAP assembly of the Caenorhabditis remanei genome.</title>
        <authorList>
            <consortium name="The Caenorhabditis remanei Sequencing Consortium"/>
            <person name="Wilson R.K."/>
        </authorList>
    </citation>
    <scope>NUCLEOTIDE SEQUENCE [LARGE SCALE GENOMIC DNA]</scope>
    <source>
        <strain evidence="2">PB4641</strain>
    </source>
</reference>
<gene>
    <name evidence="2" type="ORF">CRE_10933</name>
</gene>
<dbReference type="STRING" id="31234.E3M5L1"/>
<dbReference type="EMBL" id="DS268425">
    <property type="protein sequence ID" value="EFO92151.1"/>
    <property type="molecule type" value="Genomic_DNA"/>
</dbReference>
<protein>
    <submittedName>
        <fullName evidence="2">Uncharacterized protein</fullName>
    </submittedName>
</protein>
<feature type="chain" id="PRO_5012384172" evidence="1">
    <location>
        <begin position="16"/>
        <end position="221"/>
    </location>
</feature>
<evidence type="ECO:0000256" key="1">
    <source>
        <dbReference type="SAM" id="SignalP"/>
    </source>
</evidence>
<feature type="signal peptide" evidence="1">
    <location>
        <begin position="1"/>
        <end position="15"/>
    </location>
</feature>
<dbReference type="FunCoup" id="E3M5L1">
    <property type="interactions" value="176"/>
</dbReference>
<proteinExistence type="predicted"/>
<dbReference type="AlphaFoldDB" id="E3M5L1"/>